<dbReference type="Pfam" id="PF13801">
    <property type="entry name" value="Metal_resist"/>
    <property type="match status" value="1"/>
</dbReference>
<name>A0A8J6NMC2_9BACT</name>
<dbReference type="Proteomes" id="UP000603434">
    <property type="component" value="Unassembled WGS sequence"/>
</dbReference>
<dbReference type="Gene3D" id="1.20.120.1490">
    <property type="match status" value="1"/>
</dbReference>
<accession>A0A8J6NMC2</accession>
<feature type="compositionally biased region" description="Basic and acidic residues" evidence="1">
    <location>
        <begin position="66"/>
        <end position="78"/>
    </location>
</feature>
<comment type="caution">
    <text evidence="2">The sequence shown here is derived from an EMBL/GenBank/DDBJ whole genome shotgun (WGS) entry which is preliminary data.</text>
</comment>
<dbReference type="EMBL" id="JACNJH010000101">
    <property type="protein sequence ID" value="MBC8360674.1"/>
    <property type="molecule type" value="Genomic_DNA"/>
</dbReference>
<protein>
    <submittedName>
        <fullName evidence="2">Periplasmic heavy metal sensor</fullName>
    </submittedName>
</protein>
<dbReference type="AlphaFoldDB" id="A0A8J6NMC2"/>
<proteinExistence type="predicted"/>
<evidence type="ECO:0000313" key="2">
    <source>
        <dbReference type="EMBL" id="MBC8360674.1"/>
    </source>
</evidence>
<reference evidence="2 3" key="1">
    <citation type="submission" date="2020-08" db="EMBL/GenBank/DDBJ databases">
        <title>Bridging the membrane lipid divide: bacteria of the FCB group superphylum have the potential to synthesize archaeal ether lipids.</title>
        <authorList>
            <person name="Villanueva L."/>
            <person name="Von Meijenfeldt F.A.B."/>
            <person name="Westbye A.B."/>
            <person name="Yadav S."/>
            <person name="Hopmans E.C."/>
            <person name="Dutilh B.E."/>
            <person name="Sinninghe Damste J.S."/>
        </authorList>
    </citation>
    <scope>NUCLEOTIDE SEQUENCE [LARGE SCALE GENOMIC DNA]</scope>
    <source>
        <strain evidence="2">NIOZ-UU30</strain>
    </source>
</reference>
<organism evidence="2 3">
    <name type="scientific">Candidatus Desulfatibia profunda</name>
    <dbReference type="NCBI Taxonomy" id="2841695"/>
    <lineage>
        <taxon>Bacteria</taxon>
        <taxon>Pseudomonadati</taxon>
        <taxon>Thermodesulfobacteriota</taxon>
        <taxon>Desulfobacteria</taxon>
        <taxon>Desulfobacterales</taxon>
        <taxon>Desulfobacterales incertae sedis</taxon>
        <taxon>Candidatus Desulfatibia</taxon>
    </lineage>
</organism>
<gene>
    <name evidence="2" type="ORF">H8E23_04685</name>
</gene>
<evidence type="ECO:0000256" key="1">
    <source>
        <dbReference type="SAM" id="MobiDB-lite"/>
    </source>
</evidence>
<dbReference type="InterPro" id="IPR025961">
    <property type="entry name" value="Metal_resist"/>
</dbReference>
<evidence type="ECO:0000313" key="3">
    <source>
        <dbReference type="Proteomes" id="UP000603434"/>
    </source>
</evidence>
<feature type="region of interest" description="Disordered" evidence="1">
    <location>
        <begin position="50"/>
        <end position="78"/>
    </location>
</feature>
<sequence length="166" mass="18358">MNTNHSKTLIAVLAAIAVLGIGTYAFAGRGWGHHGEYGYGHHMYGHHNDYGPSGDDGDDYGPVRGYRGDLPREQSEQLDKERDAFYQATEKLRGDLYQKELALRSELAKENPDSDTAAKLQKEISDLRADLDQKRIDHLIKLRKVAPNAGRGWGRGYGPGGGYCGR</sequence>